<organism evidence="1 2">
    <name type="scientific">Gossypium arboreum</name>
    <name type="common">Tree cotton</name>
    <name type="synonym">Gossypium nanking</name>
    <dbReference type="NCBI Taxonomy" id="29729"/>
    <lineage>
        <taxon>Eukaryota</taxon>
        <taxon>Viridiplantae</taxon>
        <taxon>Streptophyta</taxon>
        <taxon>Embryophyta</taxon>
        <taxon>Tracheophyta</taxon>
        <taxon>Spermatophyta</taxon>
        <taxon>Magnoliopsida</taxon>
        <taxon>eudicotyledons</taxon>
        <taxon>Gunneridae</taxon>
        <taxon>Pentapetalae</taxon>
        <taxon>rosids</taxon>
        <taxon>malvids</taxon>
        <taxon>Malvales</taxon>
        <taxon>Malvaceae</taxon>
        <taxon>Malvoideae</taxon>
        <taxon>Gossypium</taxon>
    </lineage>
</organism>
<protein>
    <submittedName>
        <fullName evidence="1">Uncharacterized protein</fullName>
    </submittedName>
</protein>
<dbReference type="EMBL" id="KN434417">
    <property type="protein sequence ID" value="KHG25946.1"/>
    <property type="molecule type" value="Genomic_DNA"/>
</dbReference>
<dbReference type="Proteomes" id="UP000032142">
    <property type="component" value="Unassembled WGS sequence"/>
</dbReference>
<keyword evidence="2" id="KW-1185">Reference proteome</keyword>
<gene>
    <name evidence="1" type="ORF">F383_02566</name>
</gene>
<evidence type="ECO:0000313" key="1">
    <source>
        <dbReference type="EMBL" id="KHG25946.1"/>
    </source>
</evidence>
<reference evidence="2" key="1">
    <citation type="submission" date="2014-09" db="EMBL/GenBank/DDBJ databases">
        <authorList>
            <person name="Mudge J."/>
            <person name="Ramaraj T."/>
            <person name="Lindquist I.E."/>
            <person name="Bharti A.K."/>
            <person name="Sundararajan A."/>
            <person name="Cameron C.T."/>
            <person name="Woodward J.E."/>
            <person name="May G.D."/>
            <person name="Brubaker C."/>
            <person name="Broadhvest J."/>
            <person name="Wilkins T.A."/>
        </authorList>
    </citation>
    <scope>NUCLEOTIDE SEQUENCE</scope>
    <source>
        <strain evidence="2">cv. AKA8401</strain>
    </source>
</reference>
<name>A0A0B0PRB9_GOSAR</name>
<proteinExistence type="predicted"/>
<sequence>MNIQYVEMLKVASYLLKMLKCYVLLKGVLMMKL</sequence>
<dbReference type="AlphaFoldDB" id="A0A0B0PRB9"/>
<accession>A0A0B0PRB9</accession>
<evidence type="ECO:0000313" key="2">
    <source>
        <dbReference type="Proteomes" id="UP000032142"/>
    </source>
</evidence>